<dbReference type="Proteomes" id="UP000271256">
    <property type="component" value="Unassembled WGS sequence"/>
</dbReference>
<comment type="caution">
    <text evidence="2">The sequence shown here is derived from an EMBL/GenBank/DDBJ whole genome shotgun (WGS) entry which is preliminary data.</text>
</comment>
<name>A0A494WU77_9FIRM</name>
<dbReference type="OrthoDB" id="9798761at2"/>
<keyword evidence="3" id="KW-1185">Reference proteome</keyword>
<organism evidence="2 3">
    <name type="scientific">Desulfofundulus salinus</name>
    <dbReference type="NCBI Taxonomy" id="2419843"/>
    <lineage>
        <taxon>Bacteria</taxon>
        <taxon>Bacillati</taxon>
        <taxon>Bacillota</taxon>
        <taxon>Clostridia</taxon>
        <taxon>Eubacteriales</taxon>
        <taxon>Peptococcaceae</taxon>
        <taxon>Desulfofundulus</taxon>
    </lineage>
</organism>
<dbReference type="RefSeq" id="WP_121451356.1">
    <property type="nucleotide sequence ID" value="NZ_RBWE01000001.1"/>
</dbReference>
<proteinExistence type="predicted"/>
<accession>A0A494WU77</accession>
<dbReference type="AlphaFoldDB" id="A0A494WU77"/>
<sequence length="646" mass="72512">MKIATILDQIDLGSMALPEFQRGYVWNRDQVRSLMQSLYRRYPIGSLLVWVTRAEGAASRGNQAPAPGVVKLLLDGQQRITTLYGIIRGRPPRFFDGNAQAFTGLYFHLEDETFEFYMPSKMKGNPLWINVTELMQTGVGRFIGRLFSQPELTPRMDTYIQRLTAIEGIKDVDLHVEEVTGEDKTIDVVVDIFNRVNSGGTKLSQGDLALAKICAGWPEARQAMKEVLAGWERAGFHFNLDWLLRNITTILTGEAFFSALKDVDAQQFQKGLALARDACNYLLNMISGRLGLDHDRVLGGRYAFPVMTRYLVLKGGKLEDARERDRLLYWYVHSFLWGRFAGSTETVLNQDLKVLEPVDGALDRLIEQLRLSRGSLEIRPEDFAGWSLGARFYPMLYLLTRVCGALDWGSGVPLSANLLGRLNAMQVHHIFPKAILYEHGYQKAEVNAIANLCFLTQGANLAISDSRPEVYLGEVEKRFPGALASQWVPLDRELWRVENYREFLAERRRLLAAAANRFVEELLNGSLEAPAVVSYSTALEAAPASVAAEDDEVRALLEWLQANKLPKPELDYEICGPAGEVLTVVDLAWPAGVQEGYSQPVALVLQGDRDQINLLNQAGYRFFGSVNELRAYLETLLDGREELQAV</sequence>
<evidence type="ECO:0000313" key="3">
    <source>
        <dbReference type="Proteomes" id="UP000271256"/>
    </source>
</evidence>
<dbReference type="Pfam" id="PF03235">
    <property type="entry name" value="GmrSD_N"/>
    <property type="match status" value="1"/>
</dbReference>
<dbReference type="PANTHER" id="PTHR37292">
    <property type="entry name" value="VNG6097C"/>
    <property type="match status" value="1"/>
</dbReference>
<dbReference type="EMBL" id="RBWE01000001">
    <property type="protein sequence ID" value="RKO66938.1"/>
    <property type="molecule type" value="Genomic_DNA"/>
</dbReference>
<protein>
    <submittedName>
        <fullName evidence="2">DUF262 domain-containing protein</fullName>
    </submittedName>
</protein>
<gene>
    <name evidence="2" type="ORF">D7024_08255</name>
</gene>
<evidence type="ECO:0000259" key="1">
    <source>
        <dbReference type="Pfam" id="PF03235"/>
    </source>
</evidence>
<dbReference type="PANTHER" id="PTHR37292:SF2">
    <property type="entry name" value="DUF262 DOMAIN-CONTAINING PROTEIN"/>
    <property type="match status" value="1"/>
</dbReference>
<reference evidence="2 3" key="1">
    <citation type="submission" date="2018-10" db="EMBL/GenBank/DDBJ databases">
        <authorList>
            <person name="Grouzdev D.S."/>
            <person name="Krutkina M.S."/>
            <person name="Tourova T.P."/>
            <person name="Nazina T.N."/>
        </authorList>
    </citation>
    <scope>NUCLEOTIDE SEQUENCE [LARGE SCALE GENOMIC DNA]</scope>
    <source>
        <strain evidence="2 3">435</strain>
    </source>
</reference>
<feature type="domain" description="GmrSD restriction endonucleases N-terminal" evidence="1">
    <location>
        <begin position="3"/>
        <end position="213"/>
    </location>
</feature>
<evidence type="ECO:0000313" key="2">
    <source>
        <dbReference type="EMBL" id="RKO66938.1"/>
    </source>
</evidence>
<dbReference type="InterPro" id="IPR004919">
    <property type="entry name" value="GmrSD_N"/>
</dbReference>